<protein>
    <submittedName>
        <fullName evidence="2">Excisionase family DNA binding protein</fullName>
    </submittedName>
</protein>
<dbReference type="InterPro" id="IPR010093">
    <property type="entry name" value="SinI_DNA-bd"/>
</dbReference>
<feature type="domain" description="Helix-turn-helix" evidence="1">
    <location>
        <begin position="24"/>
        <end position="56"/>
    </location>
</feature>
<evidence type="ECO:0000313" key="2">
    <source>
        <dbReference type="EMBL" id="ROR54104.1"/>
    </source>
</evidence>
<dbReference type="GO" id="GO:0003677">
    <property type="term" value="F:DNA binding"/>
    <property type="evidence" value="ECO:0007669"/>
    <property type="project" value="InterPro"/>
</dbReference>
<evidence type="ECO:0000259" key="1">
    <source>
        <dbReference type="Pfam" id="PF12728"/>
    </source>
</evidence>
<dbReference type="Pfam" id="PF12728">
    <property type="entry name" value="HTH_17"/>
    <property type="match status" value="1"/>
</dbReference>
<dbReference type="AlphaFoldDB" id="A0A3N1ZTA4"/>
<accession>A0A3N1ZTA4</accession>
<comment type="caution">
    <text evidence="2">The sequence shown here is derived from an EMBL/GenBank/DDBJ whole genome shotgun (WGS) entry which is preliminary data.</text>
</comment>
<dbReference type="NCBIfam" id="TIGR01764">
    <property type="entry name" value="excise"/>
    <property type="match status" value="1"/>
</dbReference>
<dbReference type="EMBL" id="RKHG01000001">
    <property type="protein sequence ID" value="ROR54104.1"/>
    <property type="molecule type" value="Genomic_DNA"/>
</dbReference>
<dbReference type="RefSeq" id="WP_123575318.1">
    <property type="nucleotide sequence ID" value="NZ_RKHG01000001.1"/>
</dbReference>
<reference evidence="2 3" key="1">
    <citation type="submission" date="2018-11" db="EMBL/GenBank/DDBJ databases">
        <title>Sequencing the genomes of 1000 actinobacteria strains.</title>
        <authorList>
            <person name="Klenk H.-P."/>
        </authorList>
    </citation>
    <scope>NUCLEOTIDE SEQUENCE [LARGE SCALE GENOMIC DNA]</scope>
    <source>
        <strain evidence="2 3">DSM 10546</strain>
    </source>
</reference>
<dbReference type="InterPro" id="IPR041657">
    <property type="entry name" value="HTH_17"/>
</dbReference>
<gene>
    <name evidence="2" type="ORF">EDD41_1290</name>
</gene>
<dbReference type="Proteomes" id="UP000275749">
    <property type="component" value="Unassembled WGS sequence"/>
</dbReference>
<proteinExistence type="predicted"/>
<name>A0A3N1ZTA4_9ACTN</name>
<sequence>MSSTRHVQPTFLTLQQAAAEGYAAYSTLRKYIADGRLPAVKVGSRVKVLRTDLDALAVAVRPATFEEIEAAAERLAASAPPLSDAQVRRLSTIFGDAS</sequence>
<organism evidence="2 3">
    <name type="scientific">Luteococcus japonicus</name>
    <dbReference type="NCBI Taxonomy" id="33984"/>
    <lineage>
        <taxon>Bacteria</taxon>
        <taxon>Bacillati</taxon>
        <taxon>Actinomycetota</taxon>
        <taxon>Actinomycetes</taxon>
        <taxon>Propionibacteriales</taxon>
        <taxon>Propionibacteriaceae</taxon>
        <taxon>Luteococcus</taxon>
    </lineage>
</organism>
<evidence type="ECO:0000313" key="3">
    <source>
        <dbReference type="Proteomes" id="UP000275749"/>
    </source>
</evidence>